<accession>A0A1R0H4W4</accession>
<comment type="caution">
    <text evidence="2">The sequence shown here is derived from an EMBL/GenBank/DDBJ whole genome shotgun (WGS) entry which is preliminary data.</text>
</comment>
<evidence type="ECO:0000256" key="1">
    <source>
        <dbReference type="SAM" id="Coils"/>
    </source>
</evidence>
<proteinExistence type="predicted"/>
<keyword evidence="3" id="KW-1185">Reference proteome</keyword>
<dbReference type="EMBL" id="LSSL01000601">
    <property type="protein sequence ID" value="OLY84146.1"/>
    <property type="molecule type" value="Genomic_DNA"/>
</dbReference>
<organism evidence="2 3">
    <name type="scientific">Smittium mucronatum</name>
    <dbReference type="NCBI Taxonomy" id="133383"/>
    <lineage>
        <taxon>Eukaryota</taxon>
        <taxon>Fungi</taxon>
        <taxon>Fungi incertae sedis</taxon>
        <taxon>Zoopagomycota</taxon>
        <taxon>Kickxellomycotina</taxon>
        <taxon>Harpellomycetes</taxon>
        <taxon>Harpellales</taxon>
        <taxon>Legeriomycetaceae</taxon>
        <taxon>Smittium</taxon>
    </lineage>
</organism>
<keyword evidence="1" id="KW-0175">Coiled coil</keyword>
<gene>
    <name evidence="2" type="ORF">AYI68_g1694</name>
</gene>
<evidence type="ECO:0000313" key="3">
    <source>
        <dbReference type="Proteomes" id="UP000187455"/>
    </source>
</evidence>
<dbReference type="AlphaFoldDB" id="A0A1R0H4W4"/>
<name>A0A1R0H4W4_9FUNG</name>
<sequence>MSDNYIQLTASQINNAEELLVSMETELAKLRQQLVDIENSFNILAEEHSKLSTALADKEDETAMLKQIMDAESRLRLEQAIAFEQLKVEAAVKCEQLAVK</sequence>
<reference evidence="2 3" key="1">
    <citation type="journal article" date="2016" name="Mol. Biol. Evol.">
        <title>Genome-Wide Survey of Gut Fungi (Harpellales) Reveals the First Horizontally Transferred Ubiquitin Gene from a Mosquito Host.</title>
        <authorList>
            <person name="Wang Y."/>
            <person name="White M.M."/>
            <person name="Kvist S."/>
            <person name="Moncalvo J.M."/>
        </authorList>
    </citation>
    <scope>NUCLEOTIDE SEQUENCE [LARGE SCALE GENOMIC DNA]</scope>
    <source>
        <strain evidence="2 3">ALG-7-W6</strain>
    </source>
</reference>
<dbReference type="STRING" id="133383.A0A1R0H4W4"/>
<dbReference type="Proteomes" id="UP000187455">
    <property type="component" value="Unassembled WGS sequence"/>
</dbReference>
<feature type="coiled-coil region" evidence="1">
    <location>
        <begin position="6"/>
        <end position="47"/>
    </location>
</feature>
<protein>
    <submittedName>
        <fullName evidence="2">Uncharacterized protein</fullName>
    </submittedName>
</protein>
<evidence type="ECO:0000313" key="2">
    <source>
        <dbReference type="EMBL" id="OLY84146.1"/>
    </source>
</evidence>
<feature type="non-terminal residue" evidence="2">
    <location>
        <position position="100"/>
    </location>
</feature>